<dbReference type="SMART" id="SM00710">
    <property type="entry name" value="PbH1"/>
    <property type="match status" value="51"/>
</dbReference>
<dbReference type="Gene3D" id="2.160.20.10">
    <property type="entry name" value="Single-stranded right-handed beta-helix, Pectin lyase-like"/>
    <property type="match status" value="1"/>
</dbReference>
<feature type="domain" description="Right handed beta helix" evidence="1">
    <location>
        <begin position="384"/>
        <end position="533"/>
    </location>
</feature>
<dbReference type="InterPro" id="IPR012334">
    <property type="entry name" value="Pectin_lyas_fold"/>
</dbReference>
<dbReference type="EMBL" id="AHAM01000003">
    <property type="protein sequence ID" value="EHK59348.1"/>
    <property type="molecule type" value="Genomic_DNA"/>
</dbReference>
<accession>H0HIU8</accession>
<reference evidence="2 3" key="1">
    <citation type="journal article" date="2012" name="J. Bacteriol.">
        <title>Draft Genome Sequence of Mesorhizobium alhagi CCNWXJ12-2T, a Novel Salt-Resistant Species Isolated from the Desert of Northwestern China.</title>
        <authorList>
            <person name="Zhou M."/>
            <person name="Chen W."/>
            <person name="Chen H."/>
            <person name="Wei G."/>
        </authorList>
    </citation>
    <scope>NUCLEOTIDE SEQUENCE [LARGE SCALE GENOMIC DNA]</scope>
    <source>
        <strain evidence="2 3">CCNWXJ12-2</strain>
    </source>
</reference>
<evidence type="ECO:0000313" key="3">
    <source>
        <dbReference type="Proteomes" id="UP000003250"/>
    </source>
</evidence>
<gene>
    <name evidence="2" type="ORF">MAXJ12_00262</name>
</gene>
<evidence type="ECO:0000259" key="1">
    <source>
        <dbReference type="Pfam" id="PF13229"/>
    </source>
</evidence>
<dbReference type="InterPro" id="IPR039448">
    <property type="entry name" value="Beta_helix"/>
</dbReference>
<proteinExistence type="predicted"/>
<protein>
    <recommendedName>
        <fullName evidence="1">Right handed beta helix domain-containing protein</fullName>
    </recommendedName>
</protein>
<dbReference type="PATRIC" id="fig|1107882.3.peg.51"/>
<dbReference type="OrthoDB" id="8320584at2"/>
<organism evidence="2 3">
    <name type="scientific">Mesorhizobium alhagi CCNWXJ12-2</name>
    <dbReference type="NCBI Taxonomy" id="1107882"/>
    <lineage>
        <taxon>Bacteria</taxon>
        <taxon>Pseudomonadati</taxon>
        <taxon>Pseudomonadota</taxon>
        <taxon>Alphaproteobacteria</taxon>
        <taxon>Hyphomicrobiales</taxon>
        <taxon>Phyllobacteriaceae</taxon>
        <taxon>Allomesorhizobium</taxon>
    </lineage>
</organism>
<keyword evidence="3" id="KW-1185">Reference proteome</keyword>
<evidence type="ECO:0000313" key="2">
    <source>
        <dbReference type="EMBL" id="EHK59348.1"/>
    </source>
</evidence>
<dbReference type="InterPro" id="IPR011050">
    <property type="entry name" value="Pectin_lyase_fold/virulence"/>
</dbReference>
<dbReference type="Pfam" id="PF13229">
    <property type="entry name" value="Beta_helix"/>
    <property type="match status" value="1"/>
</dbReference>
<name>H0HIU8_9HYPH</name>
<dbReference type="Proteomes" id="UP000003250">
    <property type="component" value="Unassembled WGS sequence"/>
</dbReference>
<dbReference type="InterPro" id="IPR006626">
    <property type="entry name" value="PbH1"/>
</dbReference>
<sequence length="5515" mass="534696">IDVTSNGGEFSTTAGAVSGNGDVGVIIDPIEADVVLTSITHDGGTSGVVLDAVSGSFTVTGETTISNTSGPTIAISDTPAEIRFADITITAPGGDGLTFAGTNGPVVVGDLVITELGAGNAGLDFSGSRTNFTAQSVNITGTGAAGSTGIDLSGTLGGSSIVITAGGTIAGVETGIQLGVNGSGGATANANFVFGGGTIAGSTAALDARGLNPLAGTYAFGSTVFNGAQLFDPVNIIFVGSTATGAGDGSSINDLASIDTADADATSGVIFALVNDGSAINNADGFTLNDGQTLASFGNGRQFSLGGVPLNVTGDNVDHGVVQDDPTGLGAATLTNLGGGNTVILGDGTIIADIDISNGTGGTGIFGNDVDGVTLTRVDLVGAGALFTGTSTNVSASDFSATGSSGSGLRIESDGTFVFDGTTTLSSNQTDGLSILGAGNYTLGSLTASGNDGSGILIQGDGTLSVGAATLSGNQASGLLIDGAGDYSVNALTASGNLGDGVTLQGDGSFSFGGTATLSNNGGNGAAISGQGDYGFAVLDVQNNADGGLSVFSPDQGNLSIEGGTIAGNGSFGVNIAGVDLDVTLNSVSQNSAGLGIGGISLFEIGGDFMVTGAASIANVVSDGIQILGSQADISFGGSVTLDGVAGNAIVVEASGGSIDFGGAVEISNVGGSGILVDEFDGQMAFGGAVSIENATDQGIAFNQNSGQIGFDGPVEISDAGVNGIAIAGNAGEVIFGDVAISGPGGNGIEVSGLNGAIEFGNIDISGLAAGNTGLDLSGSTSAFTALSLDIAGTGAPGTTGIDLSGAQGGSVTIVNGGVIEDVDTGVQMGVNGAAGMMANTNFMFGGGSIEGATASLDMRGLISSSGTYAFGSTALIGPQLFDPTNVIFVGASATGAGDGSSVNDLIDAAGADAITDANAIFVLVNQGVDIATDADGFGLGDGQTLASFGNGATFNIGGAPINVTGDNVVSGAVQADPTGNGAARLVNNNAGGDTIVLGSGNLIADLIAGGNSTGAAISGLNVNNVRVSGVEIDSGFRGLDFDGVTGVVDIADIAVNGTAGHGISIVNSAATFNFDGTTQVTNAGGDGIALNGANGMITFASIEVDGAGGAGFSVVGSTDNVSVLEGSIGANLLTGGHGITVEDTGAGSHVSFLFVDVSAGGGDTLNLVNVSGLTFLAGSLAQSGAHAVVDIDDSNMITIDTTMTHAGTGAGIEIDGFVGVNLAGSLTRSAGAGGAGIIEVGQNSAFDGDVRFDNFTLEATGGGGILIDQIIGPGAVTFGSSSSITLTDTDFGFDIENISGHVSFDGDVSIQNPGGTGISVTGMTGGFSSVAFRGPVVVNSGAHTAINLANNAGGTISFDGALDVDTTTGVGFNASNGGTIAISGVGTQTINTQGATALQLFGVEIGSIDIDQVTVADTAAAGTDAAVSIVDTTGGTLTLGGISTENATTAGVFIANASGTYNFNGVTSVDGSQGVGIHIVDSAGVISFDEVDFDDIDMQGAFLVSNGAVAIHGGTIGRTGDDAILSNDTSLTVQDLTIGAGLGSGANGIRIVNWNQDRTVTIENVTVTSTAGIDGSAVGVAATGAGTLTLNLQGSTLRSTGTALDVTTSVGLAANAIRLNVDNNNFETAAARTVQIDGQNLSATENTVAVQSFADNILVGNGVGGGAFFSGVTFDADPDAPGFQQVLAGGLQIGQGSGQRVQGDGVSFLDTSGNIVFTSLAIINSAGTALEVSTAATDFTLGSAAGIIDAEGGPAIDLDSLNLAMTLTSVHSNNSVSNGLTFNDVDGTFTAGTTTIVNPGAAGIAISANQAAFNFGNVALNGIGANRIGLAVTGTNTGDITFGALSIALTGDNAVGVALNDAVMNGDLIATDFDLTSTSNTDTIGVNLVNTTGSGTIRLGDTVVNGGQSASITGVDDGVLFSSTTNVDFTFGDGESITDIGSLIDANRPVNTIDTLPLGGNYNFLDAILVGDTSFLQGPSYFVVDNFGTDGLGTFNDPGTIAQAEASGASVIVLVDRTLDNTSDLIDLLLQASGGGANSLDLADGQVLIALSAGEGINVASLGAVATGAPPSFQFAAINPSTITAPTTGIDSVLPVLTTSAGNTVNLAGQAGIQNVLIRNTGAGDGIFGAFGTGENLTIRNSTIGGATALNISAMAGATVFTFNDLTLEGTLRLDGTGGDLTVIGMGANTISAGGQALELAALGVGTGGLSFDLIASGGGAIGVSASDLDLADGNVAIASVALDGHTSSAIALQNIGGVGGSFTIGAGDIDVVGTGVLVNGANSAVINIATAGGLTIDGGVLGLDLQHSAGTVNIGTGSGFVAVGDTARPTAGLAFASSGIVNIGNAANASSIGAISHAISLASTGTLNLANLTARSTSASGIAAANFGGSASFDGLAVLGISGANNAIDIVQSGNSSTLDFTDLTIDGFAALATGDGISISASGAGSVELNLISGNSVTAPGFGLEAFQSAGATGTVVLGLEGTVWETTGAGTLAISVGSDTPGGTFVTAFGSNTVTGNGVGGGIVFEGVTFDADPDFGIGIQQVVASGANRIGTGAASRVSGVGLSLLDTSGSLDVGTLDIFNNSGAGDLALVVDTTTLATTFTLAAQGGVIDNANGGAVFVDTATLSGSFTSTSATFASGRGIDLQRVAGDFDFGAGALTNNGGGAAFNVGAAATDLSGGSADIFYGGNIVTGVAATGLAVSIAELDGGSVTLSGNLADSNAAAGGGILVQNLNNGAASVTFSGNSAIRTGTATAVTLSNNASGIISFAGGLDIDTTTGTGFLASGGGVINVGAAGSQIIETTGGTALNLNGVTLGSVNFDQIFVDDPFTVGSASAVVLDGTSGGTLTLGAFRAERSTSDSIAIANVVSGTYNFNGSTTVLSTVFGADAVSIANSAGTFLFTDLDASQLTGMAFNLDASSATITVSGGTIVKGSAGRAISVTGGDASTVVFDAAVTATNGTGLLFDDADGSYSFGGAIELDDTGSASGIGIDIINDSDGDFTFDDVQITNTAAATALGADILLGANAIAVDIYDSGNAITSFGDLDIVSAADIGVAARDGGIVNIGSAGDPSVINAGFGLVYYDTSGTVANAVVTAGTDVPLVGYSIEAAANSLFGFFPLGGQTGISVIAEQADTSFALSDSTVFGAAGLMNVNFADQQFALDRNTFSSDGGPGVYISGLFGPGSVFVTSFDSNTMDDGGDVNPDIDEAGFVFDTVTFDADLSSGVIDTVAGGATRIGSAGVRVNNIGLQLIDVEGALSFSDLDIATEGEIALDVFGAGATPADFALTILDGDIDAQNGQALWLENATLDATLSSVTSTNAFGCCFSTGDGILLTGLAGSFAVTGTTTITGAQESGIVIEDNAATIDFGTTTVTGAGVNGILVDSSAAPVDFGTTTIAMSGGPGKTGIDFAGTNTSVTFGTTTISGVDAGQVGIDFSDAETTATFGLSTISSTTGSATSTGIDLSGTLGNRTITFAQGSDIDNLGVGVQLGTAGRGAATANAAFTFGDGNSADGLESSITAAVGGYTVDTIGLDPTSGTYDFDDVLFTGDANLVVAPDSATFVSQSGGQITVGTFGLSQTINTISLADADALTAAGTIFAFVGPIDLAAAGFDLDAGQSITGFGNANTISFGTIQPTNVFGNLGATGGDVTGNETTITGTDTLFTLAGGNEIRHTTFDLSSGVVGSAVFAASTVAAGNDITIEGVTITGVGQGRVAFDLTNVASDTFIQNNNIAIAGTLLDVSGGSGDITGTRGMLPNGGPAGTLTAGRVIVDSRAAGSAVTFADQLALSSGADDAVLLTGNTGAAVSFAGGLDITTTTGRGFVATGGGTITIDAAGITEIDTNGGMALFLDAVTAAIEFDAVNSTNSATHGILLDTVAGTLTINGGLLSGANAAGLEIVDSSGTFTFTDVDVVNSDIADGRGVVIASSIAATVNFTDLDITTTGAGDDGFVVSSVGGTVNVTGTGNTINVVNAQAIDIDGGAGALANVMLDVTFDTVNANPNTDRSGIELDEISGIFTVVGGTINKSGTAGAAVDIGGLADSSGGDAVISIGAALNNTGTGRSVLIQELTGGSVTLSGDINDSGAGLSVSGINNGTAATITLSGASKIFSTGANRAIDLGDNINGTVNFTNGGLAITTTSGEGFFATAGGTINVSGVANTIATTAGAAIDLNGVSIGGSGFNFATVGVNGATTGVNLTSVTSAGGGIALGTVDLQNVTVRGIDINTALGAALSISDLDISLNDSAAIAFDLNGAALSAAVTAEDFDVTNAAAAGTSIGVDLRGTTGGQIVRLGDATVANPAFSSIASVNTGVFLNAATDAAFTFGDGESATNQQSTISANVGIDATSAPVAGTYNFQDVVFAASPGNGFGVGDIYFVAATATGDGSGRDASNRATLATAEAASGTEDILVLIDDGGAISAAGSNGNDTLVLDSSEQVRGFGNGTINLALTVPSTIQLASTSIAITDPTGSGAARLSTSAANNVITLGASGNIIDGFILDGDPAGAARGVIDNGAGATGTTISNMRIRNFDSFGIEITPSTDTTIDNVIFSGNASDVFLNAAGTTIINVTSTGATGTAFQLDNVSGTTTLTNISISGAVGGGISFGGVTGPAGTINATNVDVTNAGAALSVVGGNASFNFDAASSITQANNAAAISVSGGHTTGTFSFAGTIGANNGTGLQFDNADGTYNFTGTTTLNGGDAGIDIVNDSGGTFAFGASTTITNPTGTAFAVAGSNANVTYSGSITDNTGFAVDIDNHNAGAIIFQTGTITSTGTGLRVQNSNGGTVNFNNQSIQLSTGSAAAVTLAANTGGTVNFSTGAGLGLDIVTTTGAAFTATGGGAISVLGDGNSISTGAGAALNLSGVTVGGSVNFQSTSKGAGGTSAVILSGVTGSGTINLGSGTLVGGSGAAIRIGDGAGGADTGGTVGLVYSGTVTNTTVAGSTGRAVDIQDRAAGAQNITLSGNITHNVAGQTGIFLDDNAAGTITFSGSSKSVTSGTATAINLTDNSGAAINFTNGGLVINTTSFGIGFNATGAGPAATTGGTVTVQGAGNTIASTTGTALNVVNTTIGASNLTFQSISSNGGGSAGINLSNTGASGGLTITGIGTTAGSGGTINNKTVNGITLNNTRNVSLSNMIIDNNDGSGVGGAEVTNFSIIGSTVSNNADTATGEEAGLRFTGLYGNSAITNTTFSGSSEDHVRITNSSGVLTNLAVSGSTFNANSAATGGHALALLGTGTAQMTANVTNSTFSNIRSSGTLINVTNTAVGTLNVSGSTFTDIGAAVTLQSDASADLNFDINGNTTVRAISNAIQLVAGSTGTNASNIVGRIRNNTVGNGTVDSGSRDMFGIAVDLRGDQDAVIAIDNNNVRNTDFEGIWVSSADFGVNAAQHATLDLHLRDNTVGAPDDNSGFPVGFIRGTLIDVRHTTEVILDISGNSSQGIGGGEGFRVRQRDTSVLRVERLTDGDGTPSEIISDIAFLQAFIAAQNDLGSTVNVTATIGFTEAPDGVAREP</sequence>
<feature type="non-terminal residue" evidence="2">
    <location>
        <position position="1"/>
    </location>
</feature>
<dbReference type="SUPFAM" id="SSF51126">
    <property type="entry name" value="Pectin lyase-like"/>
    <property type="match status" value="1"/>
</dbReference>